<protein>
    <submittedName>
        <fullName evidence="1">Uncharacterized protein</fullName>
    </submittedName>
</protein>
<dbReference type="Proteomes" id="UP000823388">
    <property type="component" value="Chromosome 5N"/>
</dbReference>
<evidence type="ECO:0000313" key="1">
    <source>
        <dbReference type="EMBL" id="KAG2592601.1"/>
    </source>
</evidence>
<proteinExistence type="predicted"/>
<name>A0A8T0S1S8_PANVG</name>
<comment type="caution">
    <text evidence="1">The sequence shown here is derived from an EMBL/GenBank/DDBJ whole genome shotgun (WGS) entry which is preliminary data.</text>
</comment>
<dbReference type="AlphaFoldDB" id="A0A8T0S1S8"/>
<evidence type="ECO:0000313" key="2">
    <source>
        <dbReference type="Proteomes" id="UP000823388"/>
    </source>
</evidence>
<gene>
    <name evidence="1" type="ORF">PVAP13_5NG564350</name>
</gene>
<accession>A0A8T0S1S8</accession>
<organism evidence="1 2">
    <name type="scientific">Panicum virgatum</name>
    <name type="common">Blackwell switchgrass</name>
    <dbReference type="NCBI Taxonomy" id="38727"/>
    <lineage>
        <taxon>Eukaryota</taxon>
        <taxon>Viridiplantae</taxon>
        <taxon>Streptophyta</taxon>
        <taxon>Embryophyta</taxon>
        <taxon>Tracheophyta</taxon>
        <taxon>Spermatophyta</taxon>
        <taxon>Magnoliopsida</taxon>
        <taxon>Liliopsida</taxon>
        <taxon>Poales</taxon>
        <taxon>Poaceae</taxon>
        <taxon>PACMAD clade</taxon>
        <taxon>Panicoideae</taxon>
        <taxon>Panicodae</taxon>
        <taxon>Paniceae</taxon>
        <taxon>Panicinae</taxon>
        <taxon>Panicum</taxon>
        <taxon>Panicum sect. Hiantes</taxon>
    </lineage>
</organism>
<keyword evidence="2" id="KW-1185">Reference proteome</keyword>
<dbReference type="EMBL" id="CM029046">
    <property type="protein sequence ID" value="KAG2592601.1"/>
    <property type="molecule type" value="Genomic_DNA"/>
</dbReference>
<reference evidence="1" key="1">
    <citation type="submission" date="2020-05" db="EMBL/GenBank/DDBJ databases">
        <title>WGS assembly of Panicum virgatum.</title>
        <authorList>
            <person name="Lovell J.T."/>
            <person name="Jenkins J."/>
            <person name="Shu S."/>
            <person name="Juenger T.E."/>
            <person name="Schmutz J."/>
        </authorList>
    </citation>
    <scope>NUCLEOTIDE SEQUENCE</scope>
    <source>
        <strain evidence="1">AP13</strain>
    </source>
</reference>
<sequence>MPKEQIVLLLTKSNRSRNVLLLHLKFEVVGRQCGAHKANQTPSFTRRGPFISFFFEASFFSMRIQILATIHNNLLPFIQS</sequence>